<comment type="caution">
    <text evidence="2">The sequence shown here is derived from an EMBL/GenBank/DDBJ whole genome shotgun (WGS) entry which is preliminary data.</text>
</comment>
<protein>
    <submittedName>
        <fullName evidence="2">Uncharacterized protein</fullName>
    </submittedName>
</protein>
<dbReference type="InterPro" id="IPR027417">
    <property type="entry name" value="P-loop_NTPase"/>
</dbReference>
<evidence type="ECO:0000313" key="2">
    <source>
        <dbReference type="EMBL" id="MDH5163380.1"/>
    </source>
</evidence>
<feature type="region of interest" description="Disordered" evidence="1">
    <location>
        <begin position="162"/>
        <end position="225"/>
    </location>
</feature>
<feature type="compositionally biased region" description="Polar residues" evidence="1">
    <location>
        <begin position="209"/>
        <end position="225"/>
    </location>
</feature>
<organism evidence="2 3">
    <name type="scientific">Heyndrickxia oleronia</name>
    <dbReference type="NCBI Taxonomy" id="38875"/>
    <lineage>
        <taxon>Bacteria</taxon>
        <taxon>Bacillati</taxon>
        <taxon>Bacillota</taxon>
        <taxon>Bacilli</taxon>
        <taxon>Bacillales</taxon>
        <taxon>Bacillaceae</taxon>
        <taxon>Heyndrickxia</taxon>
    </lineage>
</organism>
<dbReference type="Proteomes" id="UP001159179">
    <property type="component" value="Unassembled WGS sequence"/>
</dbReference>
<dbReference type="AlphaFoldDB" id="A0AAW6T0U3"/>
<dbReference type="SUPFAM" id="SSF52540">
    <property type="entry name" value="P-loop containing nucleoside triphosphate hydrolases"/>
    <property type="match status" value="1"/>
</dbReference>
<evidence type="ECO:0000256" key="1">
    <source>
        <dbReference type="SAM" id="MobiDB-lite"/>
    </source>
</evidence>
<evidence type="ECO:0000313" key="3">
    <source>
        <dbReference type="Proteomes" id="UP001159179"/>
    </source>
</evidence>
<accession>A0AAW6T0U3</accession>
<dbReference type="RefSeq" id="WP_280618086.1">
    <property type="nucleotide sequence ID" value="NZ_JAROYP010000014.1"/>
</dbReference>
<feature type="compositionally biased region" description="Basic and acidic residues" evidence="1">
    <location>
        <begin position="177"/>
        <end position="189"/>
    </location>
</feature>
<proteinExistence type="predicted"/>
<reference evidence="2" key="1">
    <citation type="submission" date="2023-03" db="EMBL/GenBank/DDBJ databases">
        <title>Bacterial isolates from washroom surfaces on a university campus.</title>
        <authorList>
            <person name="Holman D.B."/>
            <person name="Gzyl K.E."/>
            <person name="Taheri A.E."/>
        </authorList>
    </citation>
    <scope>NUCLEOTIDE SEQUENCE</scope>
    <source>
        <strain evidence="2">RD03</strain>
    </source>
</reference>
<sequence>MNVHLVFSSDHIQVLTNELGKLGFNVTETDTSLDTFEQWATSSDQENKSEVAFVYGAVNVSKYDSQFSHRQAVFDRLRTVRISRPELRIILVFTSEVQEDTHFLQKLIQIGIYDLYFEDEITVDHILNWLSKKKTLADVQHLITNYNGTTNDDIGESQSYFSDENQVENDEIEVEEESKSFRKKDDGIPKKISHFFQREQVPKKEKPTKSSQNNPSNKSGNFKINNPFENIKMKTPSFSLPSKNTVTSVVQPKVIAVGSLHGGAGSTFLIHNFLDYLSDEGLQAGVLEATEHSPVWLQIRGREIGQIPTGFESWISQLKNTNTFNARAKIENQGIYTIPISATDLLSGIDIESLHTVIFTARQIPLLFVDISTDWDNPLAKETLKICDEFWVVVNPDPNHFSSQRHKKKTMMNVAYQQAGEDHCIFIGNKWGKGVNSDEFPLQPNITIPYFEQAIKSNMDGKSLYSMNPRLFKTLFNKLGKKVIQPIKTKQSFFQVK</sequence>
<feature type="compositionally biased region" description="Acidic residues" evidence="1">
    <location>
        <begin position="165"/>
        <end position="176"/>
    </location>
</feature>
<name>A0AAW6T0U3_9BACI</name>
<dbReference type="Gene3D" id="3.40.50.300">
    <property type="entry name" value="P-loop containing nucleotide triphosphate hydrolases"/>
    <property type="match status" value="1"/>
</dbReference>
<feature type="compositionally biased region" description="Basic and acidic residues" evidence="1">
    <location>
        <begin position="196"/>
        <end position="208"/>
    </location>
</feature>
<dbReference type="EMBL" id="JAROYP010000014">
    <property type="protein sequence ID" value="MDH5163380.1"/>
    <property type="molecule type" value="Genomic_DNA"/>
</dbReference>
<gene>
    <name evidence="2" type="ORF">P5X88_20820</name>
</gene>